<gene>
    <name evidence="5" type="ORF">TrRE_jg3712</name>
</gene>
<dbReference type="Pfam" id="PF04699">
    <property type="entry name" value="P16-Arc"/>
    <property type="match status" value="1"/>
</dbReference>
<dbReference type="GO" id="GO:0030833">
    <property type="term" value="P:regulation of actin filament polymerization"/>
    <property type="evidence" value="ECO:0007669"/>
    <property type="project" value="InterPro"/>
</dbReference>
<evidence type="ECO:0000256" key="2">
    <source>
        <dbReference type="ARBA" id="ARBA00006084"/>
    </source>
</evidence>
<comment type="subcellular location">
    <subcellularLocation>
        <location evidence="1">Cytoplasm</location>
        <location evidence="1">Cytoskeleton</location>
    </subcellularLocation>
</comment>
<accession>A0A9W7E1S8</accession>
<keyword evidence="6" id="KW-1185">Reference proteome</keyword>
<evidence type="ECO:0000313" key="6">
    <source>
        <dbReference type="Proteomes" id="UP001165082"/>
    </source>
</evidence>
<dbReference type="InterPro" id="IPR036743">
    <property type="entry name" value="ARPC5_sf"/>
</dbReference>
<dbReference type="OrthoDB" id="10369688at2759"/>
<comment type="caution">
    <text evidence="5">The sequence shown here is derived from an EMBL/GenBank/DDBJ whole genome shotgun (WGS) entry which is preliminary data.</text>
</comment>
<dbReference type="GO" id="GO:0034314">
    <property type="term" value="P:Arp2/3 complex-mediated actin nucleation"/>
    <property type="evidence" value="ECO:0007669"/>
    <property type="project" value="InterPro"/>
</dbReference>
<dbReference type="GO" id="GO:0005885">
    <property type="term" value="C:Arp2/3 protein complex"/>
    <property type="evidence" value="ECO:0007669"/>
    <property type="project" value="InterPro"/>
</dbReference>
<evidence type="ECO:0000256" key="4">
    <source>
        <dbReference type="ARBA" id="ARBA00023212"/>
    </source>
</evidence>
<evidence type="ECO:0000256" key="3">
    <source>
        <dbReference type="ARBA" id="ARBA00022490"/>
    </source>
</evidence>
<evidence type="ECO:0000313" key="5">
    <source>
        <dbReference type="EMBL" id="GMH62150.1"/>
    </source>
</evidence>
<keyword evidence="3" id="KW-0963">Cytoplasm</keyword>
<dbReference type="EMBL" id="BRXZ01002444">
    <property type="protein sequence ID" value="GMH62150.1"/>
    <property type="molecule type" value="Genomic_DNA"/>
</dbReference>
<organism evidence="5 6">
    <name type="scientific">Triparma retinervis</name>
    <dbReference type="NCBI Taxonomy" id="2557542"/>
    <lineage>
        <taxon>Eukaryota</taxon>
        <taxon>Sar</taxon>
        <taxon>Stramenopiles</taxon>
        <taxon>Ochrophyta</taxon>
        <taxon>Bolidophyceae</taxon>
        <taxon>Parmales</taxon>
        <taxon>Triparmaceae</taxon>
        <taxon>Triparma</taxon>
    </lineage>
</organism>
<name>A0A9W7E1S8_9STRA</name>
<evidence type="ECO:0000256" key="1">
    <source>
        <dbReference type="ARBA" id="ARBA00004245"/>
    </source>
</evidence>
<protein>
    <submittedName>
        <fullName evidence="5">Uncharacterized protein</fullName>
    </submittedName>
</protein>
<reference evidence="5" key="1">
    <citation type="submission" date="2022-07" db="EMBL/GenBank/DDBJ databases">
        <title>Genome analysis of Parmales, a sister group of diatoms, reveals the evolutionary specialization of diatoms from phago-mixotrophs to photoautotrophs.</title>
        <authorList>
            <person name="Ban H."/>
            <person name="Sato S."/>
            <person name="Yoshikawa S."/>
            <person name="Kazumasa Y."/>
            <person name="Nakamura Y."/>
            <person name="Ichinomiya M."/>
            <person name="Saitoh K."/>
            <person name="Sato N."/>
            <person name="Blanc-Mathieu R."/>
            <person name="Endo H."/>
            <person name="Kuwata A."/>
            <person name="Ogata H."/>
        </authorList>
    </citation>
    <scope>NUCLEOTIDE SEQUENCE</scope>
</reference>
<dbReference type="Gene3D" id="1.25.40.190">
    <property type="entry name" value="Actin-related protein 2/3 complex subunit 5"/>
    <property type="match status" value="1"/>
</dbReference>
<dbReference type="InterPro" id="IPR006789">
    <property type="entry name" value="ARPC5"/>
</dbReference>
<keyword evidence="4" id="KW-0206">Cytoskeleton</keyword>
<sequence>MSDADILASCQSRASAVQGMLSGDKSSALSAALSDPPIGSKDMAAKELNGKTVKTVLDAVDEGSIDEVVGKLSDKE</sequence>
<proteinExistence type="inferred from homology"/>
<dbReference type="AlphaFoldDB" id="A0A9W7E1S8"/>
<dbReference type="Proteomes" id="UP001165082">
    <property type="component" value="Unassembled WGS sequence"/>
</dbReference>
<comment type="similarity">
    <text evidence="2">Belongs to the ARPC5 family.</text>
</comment>
<dbReference type="SUPFAM" id="SSF69103">
    <property type="entry name" value="Arp2/3 complex 16 kDa subunit ARPC5"/>
    <property type="match status" value="1"/>
</dbReference>